<organism evidence="1 2">
    <name type="scientific">Amycolatopsis tolypomycina</name>
    <dbReference type="NCBI Taxonomy" id="208445"/>
    <lineage>
        <taxon>Bacteria</taxon>
        <taxon>Bacillati</taxon>
        <taxon>Actinomycetota</taxon>
        <taxon>Actinomycetes</taxon>
        <taxon>Pseudonocardiales</taxon>
        <taxon>Pseudonocardiaceae</taxon>
        <taxon>Amycolatopsis</taxon>
    </lineage>
</organism>
<reference evidence="2" key="1">
    <citation type="submission" date="2016-10" db="EMBL/GenBank/DDBJ databases">
        <authorList>
            <person name="Varghese N."/>
            <person name="Submissions S."/>
        </authorList>
    </citation>
    <scope>NUCLEOTIDE SEQUENCE [LARGE SCALE GENOMIC DNA]</scope>
    <source>
        <strain evidence="2">DSM 44544</strain>
    </source>
</reference>
<dbReference type="OrthoDB" id="4248278at2"/>
<gene>
    <name evidence="1" type="ORF">SAMN04489727_7518</name>
</gene>
<dbReference type="Pfam" id="PF19685">
    <property type="entry name" value="DUF6187"/>
    <property type="match status" value="1"/>
</dbReference>
<dbReference type="InterPro" id="IPR046178">
    <property type="entry name" value="DUF6187"/>
</dbReference>
<dbReference type="RefSeq" id="WP_091320360.1">
    <property type="nucleotide sequence ID" value="NZ_FNSO01000004.1"/>
</dbReference>
<dbReference type="Proteomes" id="UP000199622">
    <property type="component" value="Unassembled WGS sequence"/>
</dbReference>
<dbReference type="STRING" id="208445.SAMN04489727_7518"/>
<evidence type="ECO:0000313" key="1">
    <source>
        <dbReference type="EMBL" id="SED35070.1"/>
    </source>
</evidence>
<sequence>MSEQEPYDSRFTLPDVDAWPETEVGVILLGLEPDRLVAGLGFATLADDPALVTQAVDQARHGVFAADIVGLTEAGLLRWRALRPVLDAVPGRPAAGALRQEWANSADLVAVAVPGVGPAALAYLTACWIRRDEIDRLADRKEPDVLPEVAPG</sequence>
<dbReference type="AlphaFoldDB" id="A0A1H5A0G2"/>
<dbReference type="EMBL" id="FNSO01000004">
    <property type="protein sequence ID" value="SED35070.1"/>
    <property type="molecule type" value="Genomic_DNA"/>
</dbReference>
<evidence type="ECO:0000313" key="2">
    <source>
        <dbReference type="Proteomes" id="UP000199622"/>
    </source>
</evidence>
<proteinExistence type="predicted"/>
<accession>A0A1H5A0G2</accession>
<keyword evidence="2" id="KW-1185">Reference proteome</keyword>
<name>A0A1H5A0G2_9PSEU</name>
<protein>
    <submittedName>
        <fullName evidence="1">Uncharacterized protein</fullName>
    </submittedName>
</protein>